<dbReference type="AlphaFoldDB" id="A0A0E9WZ17"/>
<feature type="signal peptide" evidence="1">
    <location>
        <begin position="1"/>
        <end position="22"/>
    </location>
</feature>
<accession>A0A0E9WZ17</accession>
<protein>
    <submittedName>
        <fullName evidence="2">Uncharacterized protein</fullName>
    </submittedName>
</protein>
<name>A0A0E9WZ17_ANGAN</name>
<keyword evidence="1" id="KW-0732">Signal</keyword>
<reference evidence="2" key="2">
    <citation type="journal article" date="2015" name="Fish Shellfish Immunol.">
        <title>Early steps in the European eel (Anguilla anguilla)-Vibrio vulnificus interaction in the gills: Role of the RtxA13 toxin.</title>
        <authorList>
            <person name="Callol A."/>
            <person name="Pajuelo D."/>
            <person name="Ebbesson L."/>
            <person name="Teles M."/>
            <person name="MacKenzie S."/>
            <person name="Amaro C."/>
        </authorList>
    </citation>
    <scope>NUCLEOTIDE SEQUENCE</scope>
</reference>
<reference evidence="2" key="1">
    <citation type="submission" date="2014-11" db="EMBL/GenBank/DDBJ databases">
        <authorList>
            <person name="Amaro Gonzalez C."/>
        </authorList>
    </citation>
    <scope>NUCLEOTIDE SEQUENCE</scope>
</reference>
<feature type="chain" id="PRO_5002434669" evidence="1">
    <location>
        <begin position="23"/>
        <end position="55"/>
    </location>
</feature>
<proteinExistence type="predicted"/>
<organism evidence="2">
    <name type="scientific">Anguilla anguilla</name>
    <name type="common">European freshwater eel</name>
    <name type="synonym">Muraena anguilla</name>
    <dbReference type="NCBI Taxonomy" id="7936"/>
    <lineage>
        <taxon>Eukaryota</taxon>
        <taxon>Metazoa</taxon>
        <taxon>Chordata</taxon>
        <taxon>Craniata</taxon>
        <taxon>Vertebrata</taxon>
        <taxon>Euteleostomi</taxon>
        <taxon>Actinopterygii</taxon>
        <taxon>Neopterygii</taxon>
        <taxon>Teleostei</taxon>
        <taxon>Anguilliformes</taxon>
        <taxon>Anguillidae</taxon>
        <taxon>Anguilla</taxon>
    </lineage>
</organism>
<sequence length="55" mass="6404">MVRPNILFAVFFPLHILHISLRITNCKEKKGLWILGMAGRKRGEEKTSVLKKKKK</sequence>
<evidence type="ECO:0000256" key="1">
    <source>
        <dbReference type="SAM" id="SignalP"/>
    </source>
</evidence>
<evidence type="ECO:0000313" key="2">
    <source>
        <dbReference type="EMBL" id="JAH94698.1"/>
    </source>
</evidence>
<dbReference type="EMBL" id="GBXM01013879">
    <property type="protein sequence ID" value="JAH94698.1"/>
    <property type="molecule type" value="Transcribed_RNA"/>
</dbReference>